<evidence type="ECO:0000259" key="7">
    <source>
        <dbReference type="Pfam" id="PF05712"/>
    </source>
</evidence>
<dbReference type="InterPro" id="IPR026541">
    <property type="entry name" value="MRG_dom"/>
</dbReference>
<dbReference type="GO" id="GO:0006355">
    <property type="term" value="P:regulation of DNA-templated transcription"/>
    <property type="evidence" value="ECO:0007669"/>
    <property type="project" value="InterPro"/>
</dbReference>
<dbReference type="Gene3D" id="2.30.30.140">
    <property type="match status" value="1"/>
</dbReference>
<feature type="domain" description="MRG" evidence="7">
    <location>
        <begin position="142"/>
        <end position="307"/>
    </location>
</feature>
<keyword evidence="4" id="KW-0804">Transcription</keyword>
<evidence type="ECO:0000256" key="5">
    <source>
        <dbReference type="ARBA" id="ARBA00023242"/>
    </source>
</evidence>
<dbReference type="PANTHER" id="PTHR10880:SF15">
    <property type="entry name" value="MSL COMPLEX SUBUNIT 3"/>
    <property type="match status" value="1"/>
</dbReference>
<dbReference type="InterPro" id="IPR016197">
    <property type="entry name" value="Chromo-like_dom_sf"/>
</dbReference>
<dbReference type="VEuPathDB" id="FungiDB:PYU1_G001556"/>
<evidence type="ECO:0000313" key="9">
    <source>
        <dbReference type="EnsemblProtists" id="PYU1_T001556"/>
    </source>
</evidence>
<dbReference type="Gene3D" id="1.10.274.30">
    <property type="entry name" value="MRG domain"/>
    <property type="match status" value="1"/>
</dbReference>
<comment type="subcellular location">
    <subcellularLocation>
        <location evidence="1">Nucleus</location>
    </subcellularLocation>
</comment>
<dbReference type="Proteomes" id="UP000019132">
    <property type="component" value="Unassembled WGS sequence"/>
</dbReference>
<protein>
    <submittedName>
        <fullName evidence="9">Uncharacterized protein</fullName>
    </submittedName>
</protein>
<name>K3W9B5_GLOUD</name>
<evidence type="ECO:0000256" key="6">
    <source>
        <dbReference type="SAM" id="MobiDB-lite"/>
    </source>
</evidence>
<dbReference type="InterPro" id="IPR038217">
    <property type="entry name" value="MRG_C_sf"/>
</dbReference>
<organism evidence="9 10">
    <name type="scientific">Globisporangium ultimum (strain ATCC 200006 / CBS 805.95 / DAOM BR144)</name>
    <name type="common">Pythium ultimum</name>
    <dbReference type="NCBI Taxonomy" id="431595"/>
    <lineage>
        <taxon>Eukaryota</taxon>
        <taxon>Sar</taxon>
        <taxon>Stramenopiles</taxon>
        <taxon>Oomycota</taxon>
        <taxon>Peronosporomycetes</taxon>
        <taxon>Pythiales</taxon>
        <taxon>Pythiaceae</taxon>
        <taxon>Globisporangium</taxon>
    </lineage>
</organism>
<dbReference type="GO" id="GO:0006325">
    <property type="term" value="P:chromatin organization"/>
    <property type="evidence" value="ECO:0007669"/>
    <property type="project" value="UniProtKB-KW"/>
</dbReference>
<keyword evidence="3" id="KW-0805">Transcription regulation</keyword>
<sequence length="321" mass="36672">MVIKVDDIVMAYHGVMIYDAKVLKIDHGSGVQDESSKGAAKGTTMTQYYVHYQGWHKKWDEWVAHDRVLEDTPANRALQKQAKEDAKKKPKSAVPKKKISTSGIDPSAAKKSPFKKLKRNTENDTEEMPSPDDESILSGGGNAKQISIQMPFSLKKQLVEDWRHITQEPYRLVSLPRKPTVSQIINNYLEFKKSKLKEGDEADEKEYKNLEGIMEGIQSYFDRALGSILLYRMERKQYHEIKQKNGDVPVSEIYGAEHLIRLFVRLPILLGGANLPPRELASIQSRLNDFLKYIQKNAATWFSPEYELATEKLSENAENVF</sequence>
<dbReference type="FunFam" id="2.30.30.140:FF:000276">
    <property type="entry name" value="Uncharacterized protein"/>
    <property type="match status" value="1"/>
</dbReference>
<keyword evidence="5" id="KW-0539">Nucleus</keyword>
<dbReference type="eggNOG" id="KOG3001">
    <property type="taxonomic scope" value="Eukaryota"/>
</dbReference>
<evidence type="ECO:0000256" key="3">
    <source>
        <dbReference type="ARBA" id="ARBA00023015"/>
    </source>
</evidence>
<dbReference type="GO" id="GO:0005634">
    <property type="term" value="C:nucleus"/>
    <property type="evidence" value="ECO:0007669"/>
    <property type="project" value="UniProtKB-SubCell"/>
</dbReference>
<dbReference type="PIRSF" id="PIRSF038133">
    <property type="entry name" value="HAT_Nua4_EAF3/MRG15"/>
    <property type="match status" value="1"/>
</dbReference>
<evidence type="ECO:0000259" key="8">
    <source>
        <dbReference type="Pfam" id="PF22732"/>
    </source>
</evidence>
<evidence type="ECO:0000256" key="4">
    <source>
        <dbReference type="ARBA" id="ARBA00023163"/>
    </source>
</evidence>
<reference evidence="9" key="3">
    <citation type="submission" date="2015-02" db="UniProtKB">
        <authorList>
            <consortium name="EnsemblProtists"/>
        </authorList>
    </citation>
    <scope>IDENTIFICATION</scope>
    <source>
        <strain evidence="9">DAOM BR144</strain>
    </source>
</reference>
<feature type="compositionally biased region" description="Basic residues" evidence="6">
    <location>
        <begin position="88"/>
        <end position="99"/>
    </location>
</feature>
<dbReference type="STRING" id="431595.K3W9B5"/>
<dbReference type="EnsemblProtists" id="PYU1_T001556">
    <property type="protein sequence ID" value="PYU1_T001556"/>
    <property type="gene ID" value="PYU1_G001556"/>
</dbReference>
<dbReference type="PANTHER" id="PTHR10880">
    <property type="entry name" value="MORTALITY FACTOR 4-LIKE PROTEIN"/>
    <property type="match status" value="1"/>
</dbReference>
<reference evidence="10" key="2">
    <citation type="submission" date="2010-04" db="EMBL/GenBank/DDBJ databases">
        <authorList>
            <person name="Buell R."/>
            <person name="Hamilton J."/>
            <person name="Hostetler J."/>
        </authorList>
    </citation>
    <scope>NUCLEOTIDE SEQUENCE [LARGE SCALE GENOMIC DNA]</scope>
    <source>
        <strain evidence="10">DAOM:BR144</strain>
    </source>
</reference>
<dbReference type="HOGENOM" id="CLU_039566_1_0_1"/>
<evidence type="ECO:0000256" key="2">
    <source>
        <dbReference type="ARBA" id="ARBA00022853"/>
    </source>
</evidence>
<dbReference type="OMA" id="GLQTYFD"/>
<dbReference type="PROSITE" id="PS51640">
    <property type="entry name" value="MRG"/>
    <property type="match status" value="1"/>
</dbReference>
<keyword evidence="2" id="KW-0156">Chromatin regulator</keyword>
<dbReference type="Pfam" id="PF22732">
    <property type="entry name" value="MSL3_chromo-like"/>
    <property type="match status" value="1"/>
</dbReference>
<evidence type="ECO:0000256" key="1">
    <source>
        <dbReference type="ARBA" id="ARBA00004123"/>
    </source>
</evidence>
<dbReference type="EMBL" id="GL376626">
    <property type="status" value="NOT_ANNOTATED_CDS"/>
    <property type="molecule type" value="Genomic_DNA"/>
</dbReference>
<feature type="compositionally biased region" description="Acidic residues" evidence="6">
    <location>
        <begin position="123"/>
        <end position="135"/>
    </location>
</feature>
<dbReference type="SUPFAM" id="SSF54160">
    <property type="entry name" value="Chromo domain-like"/>
    <property type="match status" value="1"/>
</dbReference>
<feature type="domain" description="MSL3 chromodomain-like" evidence="8">
    <location>
        <begin position="6"/>
        <end position="82"/>
    </location>
</feature>
<dbReference type="GO" id="GO:0000123">
    <property type="term" value="C:histone acetyltransferase complex"/>
    <property type="evidence" value="ECO:0007669"/>
    <property type="project" value="TreeGrafter"/>
</dbReference>
<feature type="region of interest" description="Disordered" evidence="6">
    <location>
        <begin position="78"/>
        <end position="141"/>
    </location>
</feature>
<dbReference type="InParanoid" id="K3W9B5"/>
<dbReference type="InterPro" id="IPR053820">
    <property type="entry name" value="MSL3_chromo-like"/>
</dbReference>
<dbReference type="Pfam" id="PF05712">
    <property type="entry name" value="MRG"/>
    <property type="match status" value="1"/>
</dbReference>
<dbReference type="AlphaFoldDB" id="K3W9B5"/>
<dbReference type="InterPro" id="IPR008676">
    <property type="entry name" value="MRG"/>
</dbReference>
<reference evidence="10" key="1">
    <citation type="journal article" date="2010" name="Genome Biol.">
        <title>Genome sequence of the necrotrophic plant pathogen Pythium ultimum reveals original pathogenicity mechanisms and effector repertoire.</title>
        <authorList>
            <person name="Levesque C.A."/>
            <person name="Brouwer H."/>
            <person name="Cano L."/>
            <person name="Hamilton J.P."/>
            <person name="Holt C."/>
            <person name="Huitema E."/>
            <person name="Raffaele S."/>
            <person name="Robideau G.P."/>
            <person name="Thines M."/>
            <person name="Win J."/>
            <person name="Zerillo M.M."/>
            <person name="Beakes G.W."/>
            <person name="Boore J.L."/>
            <person name="Busam D."/>
            <person name="Dumas B."/>
            <person name="Ferriera S."/>
            <person name="Fuerstenberg S.I."/>
            <person name="Gachon C.M."/>
            <person name="Gaulin E."/>
            <person name="Govers F."/>
            <person name="Grenville-Briggs L."/>
            <person name="Horner N."/>
            <person name="Hostetler J."/>
            <person name="Jiang R.H."/>
            <person name="Johnson J."/>
            <person name="Krajaejun T."/>
            <person name="Lin H."/>
            <person name="Meijer H.J."/>
            <person name="Moore B."/>
            <person name="Morris P."/>
            <person name="Phuntmart V."/>
            <person name="Puiu D."/>
            <person name="Shetty J."/>
            <person name="Stajich J.E."/>
            <person name="Tripathy S."/>
            <person name="Wawra S."/>
            <person name="van West P."/>
            <person name="Whitty B.R."/>
            <person name="Coutinho P.M."/>
            <person name="Henrissat B."/>
            <person name="Martin F."/>
            <person name="Thomas P.D."/>
            <person name="Tyler B.M."/>
            <person name="De Vries R.P."/>
            <person name="Kamoun S."/>
            <person name="Yandell M."/>
            <person name="Tisserat N."/>
            <person name="Buell C.R."/>
        </authorList>
    </citation>
    <scope>NUCLEOTIDE SEQUENCE</scope>
    <source>
        <strain evidence="10">DAOM:BR144</strain>
    </source>
</reference>
<accession>K3W9B5</accession>
<keyword evidence="10" id="KW-1185">Reference proteome</keyword>
<evidence type="ECO:0000313" key="10">
    <source>
        <dbReference type="Proteomes" id="UP000019132"/>
    </source>
</evidence>
<proteinExistence type="predicted"/>